<evidence type="ECO:0000313" key="3">
    <source>
        <dbReference type="Proteomes" id="UP000016481"/>
    </source>
</evidence>
<dbReference type="HOGENOM" id="CLU_2890824_0_0_11"/>
<comment type="caution">
    <text evidence="2">The sequence shown here is derived from an EMBL/GenBank/DDBJ whole genome shotgun (WGS) entry which is preliminary data.</text>
</comment>
<keyword evidence="1" id="KW-0812">Transmembrane</keyword>
<dbReference type="RefSeq" id="WP_021604410.1">
    <property type="nucleotide sequence ID" value="NZ_KE951502.1"/>
</dbReference>
<dbReference type="AlphaFoldDB" id="U1RGF7"/>
<reference evidence="2 3" key="1">
    <citation type="submission" date="2013-08" db="EMBL/GenBank/DDBJ databases">
        <authorList>
            <person name="Weinstock G."/>
            <person name="Sodergren E."/>
            <person name="Wylie T."/>
            <person name="Fulton L."/>
            <person name="Fulton R."/>
            <person name="Fronick C."/>
            <person name="O'Laughlin M."/>
            <person name="Godfrey J."/>
            <person name="Miner T."/>
            <person name="Herter B."/>
            <person name="Appelbaum E."/>
            <person name="Cordes M."/>
            <person name="Lek S."/>
            <person name="Wollam A."/>
            <person name="Pepin K.H."/>
            <person name="Palsikar V.B."/>
            <person name="Mitreva M."/>
            <person name="Wilson R.K."/>
        </authorList>
    </citation>
    <scope>NUCLEOTIDE SEQUENCE [LARGE SCALE GENOMIC DNA]</scope>
    <source>
        <strain evidence="2 3">F0530</strain>
    </source>
</reference>
<feature type="non-terminal residue" evidence="2">
    <location>
        <position position="1"/>
    </location>
</feature>
<dbReference type="PATRIC" id="fig|1321817.3.peg.358"/>
<protein>
    <submittedName>
        <fullName evidence="2">Uncharacterized protein</fullName>
    </submittedName>
</protein>
<dbReference type="EMBL" id="AWSC01000014">
    <property type="protein sequence ID" value="ERH17577.1"/>
    <property type="molecule type" value="Genomic_DNA"/>
</dbReference>
<accession>U1RGF7</accession>
<dbReference type="Proteomes" id="UP000016481">
    <property type="component" value="Unassembled WGS sequence"/>
</dbReference>
<keyword evidence="1" id="KW-0472">Membrane</keyword>
<evidence type="ECO:0000313" key="2">
    <source>
        <dbReference type="EMBL" id="ERH17577.1"/>
    </source>
</evidence>
<keyword evidence="1" id="KW-1133">Transmembrane helix</keyword>
<organism evidence="2 3">
    <name type="scientific">Actinomyces graevenitzii F0530</name>
    <dbReference type="NCBI Taxonomy" id="1321817"/>
    <lineage>
        <taxon>Bacteria</taxon>
        <taxon>Bacillati</taxon>
        <taxon>Actinomycetota</taxon>
        <taxon>Actinomycetes</taxon>
        <taxon>Actinomycetales</taxon>
        <taxon>Actinomycetaceae</taxon>
        <taxon>Actinomyces</taxon>
    </lineage>
</organism>
<sequence>WGWQGKPGWADAAGKVYQGWWPTAVVQVLGESVVVILFFRYRLANRSQCQLTTAPLEYVGDV</sequence>
<gene>
    <name evidence="2" type="ORF">HMPREF1978_00417</name>
</gene>
<feature type="transmembrane region" description="Helical" evidence="1">
    <location>
        <begin position="20"/>
        <end position="39"/>
    </location>
</feature>
<proteinExistence type="predicted"/>
<name>U1RGF7_9ACTO</name>
<evidence type="ECO:0000256" key="1">
    <source>
        <dbReference type="SAM" id="Phobius"/>
    </source>
</evidence>